<dbReference type="AlphaFoldDB" id="A0A162N3V7"/>
<keyword evidence="3 9" id="KW-0812">Transmembrane</keyword>
<dbReference type="Pfam" id="PF17203">
    <property type="entry name" value="sCache_3_2"/>
    <property type="match status" value="1"/>
</dbReference>
<dbReference type="InterPro" id="IPR003660">
    <property type="entry name" value="HAMP_dom"/>
</dbReference>
<dbReference type="Gene3D" id="1.10.287.950">
    <property type="entry name" value="Methyl-accepting chemotaxis protein"/>
    <property type="match status" value="1"/>
</dbReference>
<evidence type="ECO:0000256" key="4">
    <source>
        <dbReference type="ARBA" id="ARBA00022989"/>
    </source>
</evidence>
<dbReference type="PANTHER" id="PTHR32089">
    <property type="entry name" value="METHYL-ACCEPTING CHEMOTAXIS PROTEIN MCPB"/>
    <property type="match status" value="1"/>
</dbReference>
<dbReference type="Proteomes" id="UP000075737">
    <property type="component" value="Unassembled WGS sequence"/>
</dbReference>
<dbReference type="RefSeq" id="WP_068747251.1">
    <property type="nucleotide sequence ID" value="NZ_LOHZ01000014.1"/>
</dbReference>
<evidence type="ECO:0000256" key="1">
    <source>
        <dbReference type="ARBA" id="ARBA00004651"/>
    </source>
</evidence>
<evidence type="ECO:0000313" key="13">
    <source>
        <dbReference type="Proteomes" id="UP000075737"/>
    </source>
</evidence>
<dbReference type="EMBL" id="LOHZ01000014">
    <property type="protein sequence ID" value="KYO69176.1"/>
    <property type="molecule type" value="Genomic_DNA"/>
</dbReference>
<sequence>MNFKSVKFKINILPLFVIFLLILSISLTSGQIVRSRMIAQMENDGYNLANQIAEQIQSNARSMEIINGNVEGKIKEVAGLIINNKKLINNQYLENIARSLNVDEINVVDNTGKIVYSNLKENIGYVYDEKHAAQKLLKGEVNELMEEIRKSTVNDNYYKYGYVKTPEGGFIQIGLLATTVQKLFEDISYQKLIDTIAIKKGVVYALIMDNRAKVLASSDKEEIGQVLTDTGSQTAAVKGMPYASTYFDEKTNKTVYDVLVPLFVNGKHIGAVDIGLSMDEVNSTVKNTVILIILIGLVGFITVGIILHIISSRVVQAVHLTAKHIENISKGDFTLEIPEKYLKMQDEFGNIMAALEKVKDNFRSITLNLRESSNTLFSNAESLSAASQEMAASTGEVAKTIQEVANGASQQAQDMQEVVGSLENISKNMGRLSDLVKSIRESSKTAEEKATNGKDSLKALYGAFDEIRTSFTNVLNKISNLTQSLLQISEINEVITGISQQTNLLALNAAIEAARAGEVGRGFAVVASEIRKLAEESKVSSDRIKKLIETIKGETGEVYETTENTGKMVTQQLSVADHVVKSLDEIIDSVNNMIPLIDNAYLTMDEVMKMKDEVLTRAESVSSVIQETSASAEEISASAQELSASTEEIAASAQTLTTIAKEISESMQRFKV</sequence>
<evidence type="ECO:0000256" key="2">
    <source>
        <dbReference type="ARBA" id="ARBA00022475"/>
    </source>
</evidence>
<reference evidence="12 13" key="1">
    <citation type="submission" date="2015-12" db="EMBL/GenBank/DDBJ databases">
        <title>Draft genome of Thermovenabulum gondwanense isolated from a red thermophilic microbial mat colonisisng an outflow channel of a bore well.</title>
        <authorList>
            <person name="Patel B.K."/>
        </authorList>
    </citation>
    <scope>NUCLEOTIDE SEQUENCE [LARGE SCALE GENOMIC DNA]</scope>
    <source>
        <strain evidence="12 13">R270</strain>
    </source>
</reference>
<dbReference type="InterPro" id="IPR004089">
    <property type="entry name" value="MCPsignal_dom"/>
</dbReference>
<dbReference type="Pfam" id="PF00015">
    <property type="entry name" value="MCPsignal"/>
    <property type="match status" value="1"/>
</dbReference>
<evidence type="ECO:0000256" key="7">
    <source>
        <dbReference type="ARBA" id="ARBA00029447"/>
    </source>
</evidence>
<organism evidence="12 13">
    <name type="scientific">Thermovenabulum gondwanense</name>
    <dbReference type="NCBI Taxonomy" id="520767"/>
    <lineage>
        <taxon>Bacteria</taxon>
        <taxon>Bacillati</taxon>
        <taxon>Bacillota</taxon>
        <taxon>Clostridia</taxon>
        <taxon>Thermosediminibacterales</taxon>
        <taxon>Thermosediminibacteraceae</taxon>
        <taxon>Thermovenabulum</taxon>
    </lineage>
</organism>
<dbReference type="CDD" id="cd11386">
    <property type="entry name" value="MCP_signal"/>
    <property type="match status" value="1"/>
</dbReference>
<feature type="domain" description="HAMP" evidence="11">
    <location>
        <begin position="312"/>
        <end position="367"/>
    </location>
</feature>
<dbReference type="PANTHER" id="PTHR32089:SF112">
    <property type="entry name" value="LYSOZYME-LIKE PROTEIN-RELATED"/>
    <property type="match status" value="1"/>
</dbReference>
<accession>A0A162N3V7</accession>
<comment type="caution">
    <text evidence="12">The sequence shown here is derived from an EMBL/GenBank/DDBJ whole genome shotgun (WGS) entry which is preliminary data.</text>
</comment>
<feature type="domain" description="Methyl-accepting transducer" evidence="10">
    <location>
        <begin position="386"/>
        <end position="643"/>
    </location>
</feature>
<feature type="transmembrane region" description="Helical" evidence="9">
    <location>
        <begin position="289"/>
        <end position="310"/>
    </location>
</feature>
<evidence type="ECO:0000256" key="3">
    <source>
        <dbReference type="ARBA" id="ARBA00022692"/>
    </source>
</evidence>
<evidence type="ECO:0000259" key="10">
    <source>
        <dbReference type="PROSITE" id="PS50111"/>
    </source>
</evidence>
<protein>
    <submittedName>
        <fullName evidence="12">Methyl-accepting chemotaxis protein 4</fullName>
    </submittedName>
</protein>
<evidence type="ECO:0000256" key="8">
    <source>
        <dbReference type="PROSITE-ProRule" id="PRU00284"/>
    </source>
</evidence>
<keyword evidence="5 9" id="KW-0472">Membrane</keyword>
<keyword evidence="2" id="KW-1003">Cell membrane</keyword>
<dbReference type="Gene3D" id="3.30.450.20">
    <property type="entry name" value="PAS domain"/>
    <property type="match status" value="1"/>
</dbReference>
<comment type="similarity">
    <text evidence="7">Belongs to the methyl-accepting chemotaxis (MCP) protein family.</text>
</comment>
<dbReference type="SUPFAM" id="SSF103190">
    <property type="entry name" value="Sensory domain-like"/>
    <property type="match status" value="2"/>
</dbReference>
<dbReference type="SMART" id="SM00283">
    <property type="entry name" value="MA"/>
    <property type="match status" value="1"/>
</dbReference>
<keyword evidence="4 9" id="KW-1133">Transmembrane helix</keyword>
<dbReference type="PROSITE" id="PS50885">
    <property type="entry name" value="HAMP"/>
    <property type="match status" value="1"/>
</dbReference>
<dbReference type="GO" id="GO:0007165">
    <property type="term" value="P:signal transduction"/>
    <property type="evidence" value="ECO:0007669"/>
    <property type="project" value="UniProtKB-KW"/>
</dbReference>
<evidence type="ECO:0000256" key="6">
    <source>
        <dbReference type="ARBA" id="ARBA00023224"/>
    </source>
</evidence>
<keyword evidence="13" id="KW-1185">Reference proteome</keyword>
<dbReference type="SUPFAM" id="SSF58104">
    <property type="entry name" value="Methyl-accepting chemotaxis protein (MCP) signaling domain"/>
    <property type="match status" value="1"/>
</dbReference>
<keyword evidence="6 8" id="KW-0807">Transducer</keyword>
<dbReference type="InterPro" id="IPR033463">
    <property type="entry name" value="sCache_3"/>
</dbReference>
<proteinExistence type="inferred from homology"/>
<dbReference type="InterPro" id="IPR029151">
    <property type="entry name" value="Sensor-like_sf"/>
</dbReference>
<evidence type="ECO:0000313" key="12">
    <source>
        <dbReference type="EMBL" id="KYO69176.1"/>
    </source>
</evidence>
<dbReference type="PROSITE" id="PS50111">
    <property type="entry name" value="CHEMOTAXIS_TRANSDUC_2"/>
    <property type="match status" value="1"/>
</dbReference>
<dbReference type="STRING" id="520767.ATZ99_00490"/>
<evidence type="ECO:0000256" key="9">
    <source>
        <dbReference type="SAM" id="Phobius"/>
    </source>
</evidence>
<dbReference type="PATRIC" id="fig|520767.4.peg.51"/>
<comment type="subcellular location">
    <subcellularLocation>
        <location evidence="1">Cell membrane</location>
        <topology evidence="1">Multi-pass membrane protein</topology>
    </subcellularLocation>
</comment>
<dbReference type="OrthoDB" id="597657at2"/>
<evidence type="ECO:0000256" key="5">
    <source>
        <dbReference type="ARBA" id="ARBA00023136"/>
    </source>
</evidence>
<gene>
    <name evidence="12" type="primary">mcp4_1</name>
    <name evidence="12" type="ORF">ATZ99_00490</name>
</gene>
<dbReference type="Gene3D" id="6.10.340.10">
    <property type="match status" value="1"/>
</dbReference>
<evidence type="ECO:0000259" key="11">
    <source>
        <dbReference type="PROSITE" id="PS50885"/>
    </source>
</evidence>
<dbReference type="GO" id="GO:0005886">
    <property type="term" value="C:plasma membrane"/>
    <property type="evidence" value="ECO:0007669"/>
    <property type="project" value="UniProtKB-SubCell"/>
</dbReference>
<name>A0A162N3V7_9FIRM</name>